<accession>A0AA88Y291</accession>
<evidence type="ECO:0000313" key="1">
    <source>
        <dbReference type="EMBL" id="KAK3087873.1"/>
    </source>
</evidence>
<dbReference type="EMBL" id="VSWD01000011">
    <property type="protein sequence ID" value="KAK3087873.1"/>
    <property type="molecule type" value="Genomic_DNA"/>
</dbReference>
<name>A0AA88Y291_PINIB</name>
<gene>
    <name evidence="1" type="ORF">FSP39_011799</name>
</gene>
<protein>
    <submittedName>
        <fullName evidence="1">Uncharacterized protein</fullName>
    </submittedName>
</protein>
<sequence length="49" mass="5325">MGSTLDMQQDCVTLITVNSTLDIQQDGVTLITFDDKSNDGVTLRSMTSD</sequence>
<dbReference type="Proteomes" id="UP001186944">
    <property type="component" value="Unassembled WGS sequence"/>
</dbReference>
<dbReference type="AlphaFoldDB" id="A0AA88Y291"/>
<comment type="caution">
    <text evidence="1">The sequence shown here is derived from an EMBL/GenBank/DDBJ whole genome shotgun (WGS) entry which is preliminary data.</text>
</comment>
<keyword evidence="2" id="KW-1185">Reference proteome</keyword>
<evidence type="ECO:0000313" key="2">
    <source>
        <dbReference type="Proteomes" id="UP001186944"/>
    </source>
</evidence>
<reference evidence="1" key="1">
    <citation type="submission" date="2019-08" db="EMBL/GenBank/DDBJ databases">
        <title>The improved chromosome-level genome for the pearl oyster Pinctada fucata martensii using PacBio sequencing and Hi-C.</title>
        <authorList>
            <person name="Zheng Z."/>
        </authorList>
    </citation>
    <scope>NUCLEOTIDE SEQUENCE</scope>
    <source>
        <strain evidence="1">ZZ-2019</strain>
        <tissue evidence="1">Adductor muscle</tissue>
    </source>
</reference>
<organism evidence="1 2">
    <name type="scientific">Pinctada imbricata</name>
    <name type="common">Atlantic pearl-oyster</name>
    <name type="synonym">Pinctada martensii</name>
    <dbReference type="NCBI Taxonomy" id="66713"/>
    <lineage>
        <taxon>Eukaryota</taxon>
        <taxon>Metazoa</taxon>
        <taxon>Spiralia</taxon>
        <taxon>Lophotrochozoa</taxon>
        <taxon>Mollusca</taxon>
        <taxon>Bivalvia</taxon>
        <taxon>Autobranchia</taxon>
        <taxon>Pteriomorphia</taxon>
        <taxon>Pterioida</taxon>
        <taxon>Pterioidea</taxon>
        <taxon>Pteriidae</taxon>
        <taxon>Pinctada</taxon>
    </lineage>
</organism>
<proteinExistence type="predicted"/>